<feature type="transmembrane region" description="Helical" evidence="2">
    <location>
        <begin position="94"/>
        <end position="116"/>
    </location>
</feature>
<feature type="transmembrane region" description="Helical" evidence="2">
    <location>
        <begin position="59"/>
        <end position="82"/>
    </location>
</feature>
<protein>
    <submittedName>
        <fullName evidence="3">Uncharacterized protein</fullName>
    </submittedName>
</protein>
<keyword evidence="2" id="KW-0812">Transmembrane</keyword>
<evidence type="ECO:0000313" key="3">
    <source>
        <dbReference type="EMBL" id="CAE0447967.1"/>
    </source>
</evidence>
<feature type="region of interest" description="Disordered" evidence="1">
    <location>
        <begin position="211"/>
        <end position="238"/>
    </location>
</feature>
<gene>
    <name evidence="3" type="ORF">ASTO00021_LOCUS17931</name>
</gene>
<dbReference type="EMBL" id="HBIN01023289">
    <property type="protein sequence ID" value="CAE0447967.1"/>
    <property type="molecule type" value="Transcribed_RNA"/>
</dbReference>
<feature type="transmembrane region" description="Helical" evidence="2">
    <location>
        <begin position="183"/>
        <end position="205"/>
    </location>
</feature>
<sequence>MEYQLDNWRGKTCFIFLLIANALLYYTSGLLAVMYITTLNSKLRRDLQVGMLERMDIKWLQILAIPWPILIATFLGVILLLAEVPKSMTHFLRGMYGICIFYPLFPTICIHLYYFYKVAQFLQNLVTDLDGVPSHNNIKQIKILIWRSKVIGLYDFYIGLVGGCLVLSAVFKDYLHDPRAYLGFQTFISAAIQTFFSLYFLVLGISESDGSKNSENNSSKNASFRNQSKTVSTGSKTAAVQVVSTVEGTTGISGSTNFEYRLNPNEEEEV</sequence>
<organism evidence="3">
    <name type="scientific">Aplanochytrium stocchinoi</name>
    <dbReference type="NCBI Taxonomy" id="215587"/>
    <lineage>
        <taxon>Eukaryota</taxon>
        <taxon>Sar</taxon>
        <taxon>Stramenopiles</taxon>
        <taxon>Bigyra</taxon>
        <taxon>Labyrinthulomycetes</taxon>
        <taxon>Thraustochytrida</taxon>
        <taxon>Thraustochytriidae</taxon>
        <taxon>Aplanochytrium</taxon>
    </lineage>
</organism>
<evidence type="ECO:0000256" key="2">
    <source>
        <dbReference type="SAM" id="Phobius"/>
    </source>
</evidence>
<dbReference type="AlphaFoldDB" id="A0A7S3V2T6"/>
<keyword evidence="2" id="KW-1133">Transmembrane helix</keyword>
<feature type="compositionally biased region" description="Low complexity" evidence="1">
    <location>
        <begin position="211"/>
        <end position="223"/>
    </location>
</feature>
<feature type="transmembrane region" description="Helical" evidence="2">
    <location>
        <begin position="151"/>
        <end position="171"/>
    </location>
</feature>
<feature type="compositionally biased region" description="Polar residues" evidence="1">
    <location>
        <begin position="224"/>
        <end position="238"/>
    </location>
</feature>
<name>A0A7S3V2T6_9STRA</name>
<keyword evidence="2" id="KW-0472">Membrane</keyword>
<evidence type="ECO:0000256" key="1">
    <source>
        <dbReference type="SAM" id="MobiDB-lite"/>
    </source>
</evidence>
<proteinExistence type="predicted"/>
<reference evidence="3" key="1">
    <citation type="submission" date="2021-01" db="EMBL/GenBank/DDBJ databases">
        <authorList>
            <person name="Corre E."/>
            <person name="Pelletier E."/>
            <person name="Niang G."/>
            <person name="Scheremetjew M."/>
            <person name="Finn R."/>
            <person name="Kale V."/>
            <person name="Holt S."/>
            <person name="Cochrane G."/>
            <person name="Meng A."/>
            <person name="Brown T."/>
            <person name="Cohen L."/>
        </authorList>
    </citation>
    <scope>NUCLEOTIDE SEQUENCE</scope>
    <source>
        <strain evidence="3">GSBS06</strain>
    </source>
</reference>
<accession>A0A7S3V2T6</accession>
<feature type="transmembrane region" description="Helical" evidence="2">
    <location>
        <begin position="14"/>
        <end position="38"/>
    </location>
</feature>